<proteinExistence type="predicted"/>
<keyword evidence="3" id="KW-1185">Reference proteome</keyword>
<dbReference type="InterPro" id="IPR047951">
    <property type="entry name" value="Transpos_ISL3"/>
</dbReference>
<reference evidence="2" key="1">
    <citation type="submission" date="2008-03" db="EMBL/GenBank/DDBJ databases">
        <authorList>
            <person name="Fulton L."/>
            <person name="Clifton S."/>
            <person name="Fulton B."/>
            <person name="Xu J."/>
            <person name="Minx P."/>
            <person name="Pepin K.H."/>
            <person name="Johnson M."/>
            <person name="Thiruvilangam P."/>
            <person name="Bhonagiri V."/>
            <person name="Nash W.E."/>
            <person name="Mardis E.R."/>
            <person name="Wilson R.K."/>
        </authorList>
    </citation>
    <scope>NUCLEOTIDE SEQUENCE [LARGE SCALE GENOMIC DNA]</scope>
    <source>
        <strain evidence="2">ATCC BAA-102</strain>
    </source>
</reference>
<organism evidence="2 3">
    <name type="scientific">Streptococcus infantarius subsp. infantarius ATCC BAA-102</name>
    <dbReference type="NCBI Taxonomy" id="471872"/>
    <lineage>
        <taxon>Bacteria</taxon>
        <taxon>Bacillati</taxon>
        <taxon>Bacillota</taxon>
        <taxon>Bacilli</taxon>
        <taxon>Lactobacillales</taxon>
        <taxon>Streptococcaceae</taxon>
        <taxon>Streptococcus</taxon>
    </lineage>
</organism>
<reference evidence="2" key="2">
    <citation type="submission" date="2013-09" db="EMBL/GenBank/DDBJ databases">
        <title>Draft genome sequence of Streptococcus infantarius subsp. infantarius ATCC BAA-102.</title>
        <authorList>
            <person name="Sudarsanam P."/>
            <person name="Ley R."/>
            <person name="Guruge J."/>
            <person name="Turnbaugh P.J."/>
            <person name="Mahowald M."/>
            <person name="Liep D."/>
            <person name="Gordon J."/>
        </authorList>
    </citation>
    <scope>NUCLEOTIDE SEQUENCE</scope>
    <source>
        <strain evidence="2">ATCC BAA-102</strain>
    </source>
</reference>
<gene>
    <name evidence="2" type="ORF">STRINF_00980</name>
</gene>
<sequence length="55" mass="6520">MLLPYSNVKPEATNKLIKDIKRNTFGYRNFDNFKKRIYLALNIKKARTSFVLARV</sequence>
<dbReference type="PANTHER" id="PTHR33498">
    <property type="entry name" value="TRANSPOSASE FOR INSERTION SEQUENCE ELEMENT IS1557"/>
    <property type="match status" value="1"/>
</dbReference>
<comment type="caution">
    <text evidence="2">The sequence shown here is derived from an EMBL/GenBank/DDBJ whole genome shotgun (WGS) entry which is preliminary data.</text>
</comment>
<feature type="domain" description="Transposase IS204/IS1001/IS1096/IS1165 DDE" evidence="1">
    <location>
        <begin position="5"/>
        <end position="37"/>
    </location>
</feature>
<dbReference type="EMBL" id="ABJK02000019">
    <property type="protein sequence ID" value="EDT47617.1"/>
    <property type="molecule type" value="Genomic_DNA"/>
</dbReference>
<protein>
    <recommendedName>
        <fullName evidence="1">Transposase IS204/IS1001/IS1096/IS1165 DDE domain-containing protein</fullName>
    </recommendedName>
</protein>
<name>A0ABM9XEF7_9STRE</name>
<evidence type="ECO:0000313" key="2">
    <source>
        <dbReference type="EMBL" id="EDT47617.1"/>
    </source>
</evidence>
<dbReference type="Proteomes" id="UP000005602">
    <property type="component" value="Unassembled WGS sequence"/>
</dbReference>
<dbReference type="Pfam" id="PF01610">
    <property type="entry name" value="DDE_Tnp_ISL3"/>
    <property type="match status" value="1"/>
</dbReference>
<accession>A0ABM9XEF7</accession>
<dbReference type="PANTHER" id="PTHR33498:SF1">
    <property type="entry name" value="TRANSPOSASE FOR INSERTION SEQUENCE ELEMENT IS1557"/>
    <property type="match status" value="1"/>
</dbReference>
<dbReference type="InterPro" id="IPR002560">
    <property type="entry name" value="Transposase_DDE"/>
</dbReference>
<evidence type="ECO:0000259" key="1">
    <source>
        <dbReference type="Pfam" id="PF01610"/>
    </source>
</evidence>
<evidence type="ECO:0000313" key="3">
    <source>
        <dbReference type="Proteomes" id="UP000005602"/>
    </source>
</evidence>